<evidence type="ECO:0000313" key="3">
    <source>
        <dbReference type="Proteomes" id="UP000526892"/>
    </source>
</evidence>
<gene>
    <name evidence="2" type="ORF">HZS80_21035</name>
</gene>
<evidence type="ECO:0000313" key="2">
    <source>
        <dbReference type="EMBL" id="NYS80153.1"/>
    </source>
</evidence>
<name>A0A7Z0LX02_9GAMM</name>
<keyword evidence="3" id="KW-1185">Reference proteome</keyword>
<dbReference type="RefSeq" id="WP_179917228.1">
    <property type="nucleotide sequence ID" value="NZ_JACCDE010000042.1"/>
</dbReference>
<evidence type="ECO:0000259" key="1">
    <source>
        <dbReference type="Pfam" id="PF14301"/>
    </source>
</evidence>
<protein>
    <submittedName>
        <fullName evidence="2">DUF4376 domain-containing protein</fullName>
    </submittedName>
</protein>
<feature type="domain" description="DUF4376" evidence="1">
    <location>
        <begin position="74"/>
        <end position="177"/>
    </location>
</feature>
<reference evidence="2 3" key="1">
    <citation type="journal article" date="2003" name="Extremophiles">
        <title>Halomonas glaciei sp. nov. isolated from fast ice of Adelie Land, Antarctica.</title>
        <authorList>
            <person name="Reddy G.S."/>
            <person name="Raghavan P.U."/>
            <person name="Sarita N.B."/>
            <person name="Prakash J.S."/>
            <person name="Nagesh N."/>
            <person name="Delille D."/>
            <person name="Shivaji S."/>
        </authorList>
    </citation>
    <scope>NUCLEOTIDE SEQUENCE [LARGE SCALE GENOMIC DNA]</scope>
    <source>
        <strain evidence="2 3">DD39</strain>
    </source>
</reference>
<dbReference type="Proteomes" id="UP000526892">
    <property type="component" value="Unassembled WGS sequence"/>
</dbReference>
<proteinExistence type="predicted"/>
<comment type="caution">
    <text evidence="2">The sequence shown here is derived from an EMBL/GenBank/DDBJ whole genome shotgun (WGS) entry which is preliminary data.</text>
</comment>
<sequence>MYYSPSRNAFYHHALEPIYKQAGTWPADAIAVSDAEWVTYTQGDPPQGMQRGGDENGRPAWVPIPPARIEALANRKRREIEAARDAAINAGFTHTFGDTEDVVQTRQRDRENLTGLAVSAQRHAAETYYFRAQSNATYELTASEMLALADAAQTHVSQQYAHSWQLKAEIDTALEAEDRPAIEAINW</sequence>
<accession>A0A7Z0LX02</accession>
<organism evidence="2 3">
    <name type="scientific">Vreelandella glaciei</name>
    <dbReference type="NCBI Taxonomy" id="186761"/>
    <lineage>
        <taxon>Bacteria</taxon>
        <taxon>Pseudomonadati</taxon>
        <taxon>Pseudomonadota</taxon>
        <taxon>Gammaproteobacteria</taxon>
        <taxon>Oceanospirillales</taxon>
        <taxon>Halomonadaceae</taxon>
        <taxon>Vreelandella</taxon>
    </lineage>
</organism>
<dbReference type="Pfam" id="PF14301">
    <property type="entry name" value="DUF4376"/>
    <property type="match status" value="1"/>
</dbReference>
<dbReference type="AlphaFoldDB" id="A0A7Z0LX02"/>
<dbReference type="EMBL" id="JACCDE010000042">
    <property type="protein sequence ID" value="NYS80153.1"/>
    <property type="molecule type" value="Genomic_DNA"/>
</dbReference>
<dbReference type="InterPro" id="IPR025484">
    <property type="entry name" value="DUF4376"/>
</dbReference>